<organism evidence="1 2">
    <name type="scientific">Rhodoferax saidenbachensis</name>
    <dbReference type="NCBI Taxonomy" id="1484693"/>
    <lineage>
        <taxon>Bacteria</taxon>
        <taxon>Pseudomonadati</taxon>
        <taxon>Pseudomonadota</taxon>
        <taxon>Betaproteobacteria</taxon>
        <taxon>Burkholderiales</taxon>
        <taxon>Comamonadaceae</taxon>
        <taxon>Rhodoferax</taxon>
    </lineage>
</organism>
<dbReference type="SUPFAM" id="SSF54637">
    <property type="entry name" value="Thioesterase/thiol ester dehydrase-isomerase"/>
    <property type="match status" value="1"/>
</dbReference>
<dbReference type="STRING" id="1484693.RS694_10305"/>
<keyword evidence="2" id="KW-1185">Reference proteome</keyword>
<gene>
    <name evidence="1" type="ORF">RS694_10305</name>
</gene>
<name>A0A1P8KA54_9BURK</name>
<dbReference type="EMBL" id="CP019239">
    <property type="protein sequence ID" value="APW42886.1"/>
    <property type="molecule type" value="Genomic_DNA"/>
</dbReference>
<accession>A0A1P8KA54</accession>
<dbReference type="Proteomes" id="UP000186110">
    <property type="component" value="Chromosome"/>
</dbReference>
<protein>
    <submittedName>
        <fullName evidence="1">Uncharacterized protein</fullName>
    </submittedName>
</protein>
<dbReference type="KEGG" id="rsb:RS694_10305"/>
<dbReference type="eggNOG" id="COG0824">
    <property type="taxonomic scope" value="Bacteria"/>
</dbReference>
<evidence type="ECO:0000313" key="1">
    <source>
        <dbReference type="EMBL" id="APW42886.1"/>
    </source>
</evidence>
<proteinExistence type="predicted"/>
<dbReference type="Gene3D" id="3.10.129.10">
    <property type="entry name" value="Hotdog Thioesterase"/>
    <property type="match status" value="1"/>
</dbReference>
<dbReference type="AlphaFoldDB" id="A0A1P8KA54"/>
<dbReference type="Pfam" id="PF13279">
    <property type="entry name" value="4HBT_2"/>
    <property type="match status" value="1"/>
</dbReference>
<reference evidence="1 2" key="1">
    <citation type="submission" date="2017-01" db="EMBL/GenBank/DDBJ databases">
        <authorList>
            <person name="Mah S.A."/>
            <person name="Swanson W.J."/>
            <person name="Moy G.W."/>
            <person name="Vacquier V.D."/>
        </authorList>
    </citation>
    <scope>NUCLEOTIDE SEQUENCE [LARGE SCALE GENOMIC DNA]</scope>
    <source>
        <strain evidence="1 2">DSM 22694</strain>
    </source>
</reference>
<dbReference type="InterPro" id="IPR029069">
    <property type="entry name" value="HotDog_dom_sf"/>
</dbReference>
<sequence>MAEQTMPSAVFSVQRVVRFSDCDPAGIVFYPQYFVMLNGLVEDWFTQALQVNYANLLGVRRVGLPTVSLQCDFKAPSRMGETITLQLRLSRQGKRSLTLDIQCIGLESPDVVRWRAQVVIVTTSLEHDGSITIPADIVQGIAQWQNFSGDKK</sequence>
<evidence type="ECO:0000313" key="2">
    <source>
        <dbReference type="Proteomes" id="UP000186110"/>
    </source>
</evidence>
<dbReference type="CDD" id="cd00586">
    <property type="entry name" value="4HBT"/>
    <property type="match status" value="1"/>
</dbReference>